<comment type="caution">
    <text evidence="1">The sequence shown here is derived from an EMBL/GenBank/DDBJ whole genome shotgun (WGS) entry which is preliminary data.</text>
</comment>
<name>A0A2N0DET3_RHISU</name>
<protein>
    <submittedName>
        <fullName evidence="1">Uncharacterized protein</fullName>
    </submittedName>
</protein>
<evidence type="ECO:0000313" key="2">
    <source>
        <dbReference type="Proteomes" id="UP000232164"/>
    </source>
</evidence>
<dbReference type="AlphaFoldDB" id="A0A2N0DET3"/>
<reference evidence="1 2" key="1">
    <citation type="submission" date="2017-11" db="EMBL/GenBank/DDBJ databases">
        <authorList>
            <person name="Han C.G."/>
        </authorList>
    </citation>
    <scope>NUCLEOTIDE SEQUENCE [LARGE SCALE GENOMIC DNA]</scope>
    <source>
        <strain evidence="1 2">HCNT1</strain>
    </source>
</reference>
<reference evidence="1 2" key="2">
    <citation type="submission" date="2017-12" db="EMBL/GenBank/DDBJ databases">
        <title>Genome sequence of Rhizobium sullae HCNT1 isolated from Sulla coronaria nodules and featuring peculiar denitrification phenotypes.</title>
        <authorList>
            <person name="De Diego-Diaz B."/>
            <person name="Treu L."/>
            <person name="Campanaro S."/>
            <person name="Da Silva Duarte V."/>
            <person name="Basaglia M."/>
            <person name="Favaro L."/>
            <person name="Casella S."/>
            <person name="Squartini A."/>
        </authorList>
    </citation>
    <scope>NUCLEOTIDE SEQUENCE [LARGE SCALE GENOMIC DNA]</scope>
    <source>
        <strain evidence="1 2">HCNT1</strain>
    </source>
</reference>
<dbReference type="EMBL" id="PIQN01000003">
    <property type="protein sequence ID" value="PKA44608.1"/>
    <property type="molecule type" value="Genomic_DNA"/>
</dbReference>
<organism evidence="1 2">
    <name type="scientific">Rhizobium sullae</name>
    <name type="common">Rhizobium hedysari</name>
    <dbReference type="NCBI Taxonomy" id="50338"/>
    <lineage>
        <taxon>Bacteria</taxon>
        <taxon>Pseudomonadati</taxon>
        <taxon>Pseudomonadota</taxon>
        <taxon>Alphaproteobacteria</taxon>
        <taxon>Hyphomicrobiales</taxon>
        <taxon>Rhizobiaceae</taxon>
        <taxon>Rhizobium/Agrobacterium group</taxon>
        <taxon>Rhizobium</taxon>
    </lineage>
</organism>
<accession>A0A2N0DET3</accession>
<gene>
    <name evidence="1" type="ORF">CWR43_01730</name>
</gene>
<proteinExistence type="predicted"/>
<sequence>MKPAMAAAMTDDVFPSCDFVEISCRLATCLLPSDVVVCHRTSACEFGYCILQDLIDATA</sequence>
<evidence type="ECO:0000313" key="1">
    <source>
        <dbReference type="EMBL" id="PKA44608.1"/>
    </source>
</evidence>
<dbReference type="Proteomes" id="UP000232164">
    <property type="component" value="Unassembled WGS sequence"/>
</dbReference>